<dbReference type="SUPFAM" id="SSF48403">
    <property type="entry name" value="Ankyrin repeat"/>
    <property type="match status" value="1"/>
</dbReference>
<evidence type="ECO:0000313" key="1">
    <source>
        <dbReference type="EMBL" id="AZL89752.1"/>
    </source>
</evidence>
<dbReference type="InterPro" id="IPR002110">
    <property type="entry name" value="Ankyrin_rpt"/>
</dbReference>
<dbReference type="InterPro" id="IPR036770">
    <property type="entry name" value="Ankyrin_rpt-contain_sf"/>
</dbReference>
<accession>A0A3S5HLE7</accession>
<organism evidence="1">
    <name type="scientific">Megavirus baoshan</name>
    <dbReference type="NCBI Taxonomy" id="2496520"/>
    <lineage>
        <taxon>Viruses</taxon>
        <taxon>Varidnaviria</taxon>
        <taxon>Bamfordvirae</taxon>
        <taxon>Nucleocytoviricota</taxon>
        <taxon>Megaviricetes</taxon>
        <taxon>Imitervirales</taxon>
        <taxon>Mimiviridae</taxon>
        <taxon>Megamimivirinae</taxon>
        <taxon>Megavirus</taxon>
        <taxon>Megavirus baoshanense</taxon>
    </lineage>
</organism>
<dbReference type="Gene3D" id="1.25.40.20">
    <property type="entry name" value="Ankyrin repeat-containing domain"/>
    <property type="match status" value="1"/>
</dbReference>
<dbReference type="EMBL" id="MH046811">
    <property type="protein sequence ID" value="AZL89752.1"/>
    <property type="molecule type" value="Genomic_DNA"/>
</dbReference>
<gene>
    <name evidence="1" type="ORF">Mb0907</name>
</gene>
<reference evidence="1" key="1">
    <citation type="submission" date="2018-03" db="EMBL/GenBank/DDBJ databases">
        <title>Draft genome sequences of Megaviruse, new member of the family Mimiviridae isolated from water in Shanghai, China.</title>
        <authorList>
            <person name="Xia Y."/>
        </authorList>
    </citation>
    <scope>NUCLEOTIDE SEQUENCE</scope>
    <source>
        <strain evidence="1">SH</strain>
    </source>
</reference>
<proteinExistence type="predicted"/>
<protein>
    <submittedName>
        <fullName evidence="1">Ankyrin repeat protein</fullName>
    </submittedName>
</protein>
<dbReference type="SMART" id="SM00248">
    <property type="entry name" value="ANK"/>
    <property type="match status" value="5"/>
</dbReference>
<sequence>MYFLLSENRNIYTIIHIKHILTYISKNLSQRLKLELKEVELSNDPNIIVIKKTDGIYITNNMPTILQTHFIYDLSTIEMLMNHNPDNKHILYFIGLHYNNVEMIKYLIRENVKPSYNCIYQCLNCTLEIMDCILENNNYLDLDLLRLIEEYTYSFNIKYHNLIIHIIKFLLIHNVDINYELIIEYVLVLNNFNCIKILAEYNKLTNECIVLAAKYGYFDTVKYLYELRIYSPYYIKKAIIKSKSPDIRHFLINSCTEYDRETMIESLKDSIIFSRIYIVQYIIQNELNIEELDNIFMEINIISYEMISTDMLKYLIDLSPIITRYLCQNYPGILAIMVLEIEIEFIHKLLDCDIYINPDMIHEHDHQCPMYNAIRMNNTDIIKILMDTGIQFKNYDRYIKDAFHVIDVSTLKFLIENDVDIDLKNIFKFACKFNNEKIIEYLMSIMDNINLVDTYISLYKQSLNSKNLTKSLTKFNKYILNSSEHFECTILQKITLDIINDIDCRDLILQNELCDNLEITYIALRKKNTQIINFLIDINSHNNEYLEWLYVLSAYDIDLMISILDKINIDIKSRSLEAMINSQVNNEDIDYFLICGCSPLPESNIKNMDLPAIKFLKEMDPNIMNYYLNDFV</sequence>
<name>A0A3S5HLE7_9VIRU</name>